<dbReference type="SUPFAM" id="SSF54427">
    <property type="entry name" value="NTF2-like"/>
    <property type="match status" value="1"/>
</dbReference>
<accession>A0A5E6TXR2</accession>
<dbReference type="RefSeq" id="WP_371857284.1">
    <property type="nucleotide sequence ID" value="NZ_OZ024668.1"/>
</dbReference>
<dbReference type="AlphaFoldDB" id="A0A5E6TXR2"/>
<reference evidence="2 4" key="2">
    <citation type="submission" date="2024-03" db="EMBL/GenBank/DDBJ databases">
        <authorList>
            <person name="Alaster D. Moffat"/>
            <person name="Govind Chandra"/>
            <person name="Andrew W. Truman"/>
        </authorList>
    </citation>
    <scope>NUCLEOTIDE SEQUENCE [LARGE SCALE GENOMIC DNA]</scope>
    <source>
        <strain evidence="2">PS652</strain>
    </source>
</reference>
<evidence type="ECO:0000313" key="4">
    <source>
        <dbReference type="Proteomes" id="UP000326595"/>
    </source>
</evidence>
<dbReference type="EMBL" id="OZ024668">
    <property type="protein sequence ID" value="CAK9889792.1"/>
    <property type="molecule type" value="Genomic_DNA"/>
</dbReference>
<gene>
    <name evidence="2" type="ORF">PS652_02623</name>
    <name evidence="3" type="ORF">PS652_03106</name>
</gene>
<proteinExistence type="predicted"/>
<protein>
    <recommendedName>
        <fullName evidence="1">DUF4440 domain-containing protein</fullName>
    </recommendedName>
</protein>
<reference evidence="3" key="1">
    <citation type="submission" date="2019-09" db="EMBL/GenBank/DDBJ databases">
        <authorList>
            <person name="Chandra G."/>
            <person name="Truman W A."/>
        </authorList>
    </citation>
    <scope>NUCLEOTIDE SEQUENCE [LARGE SCALE GENOMIC DNA]</scope>
    <source>
        <strain evidence="3">PS652</strain>
    </source>
</reference>
<feature type="domain" description="DUF4440" evidence="1">
    <location>
        <begin position="9"/>
        <end position="65"/>
    </location>
</feature>
<evidence type="ECO:0000313" key="3">
    <source>
        <dbReference type="EMBL" id="VVM97332.1"/>
    </source>
</evidence>
<organism evidence="3">
    <name type="scientific">Pseudomonas fluorescens</name>
    <dbReference type="NCBI Taxonomy" id="294"/>
    <lineage>
        <taxon>Bacteria</taxon>
        <taxon>Pseudomonadati</taxon>
        <taxon>Pseudomonadota</taxon>
        <taxon>Gammaproteobacteria</taxon>
        <taxon>Pseudomonadales</taxon>
        <taxon>Pseudomonadaceae</taxon>
        <taxon>Pseudomonas</taxon>
    </lineage>
</organism>
<evidence type="ECO:0000313" key="2">
    <source>
        <dbReference type="EMBL" id="CAK9889792.1"/>
    </source>
</evidence>
<dbReference type="InterPro" id="IPR027843">
    <property type="entry name" value="DUF4440"/>
</dbReference>
<name>A0A5E6TXR2_PSEFL</name>
<dbReference type="Gene3D" id="3.10.450.50">
    <property type="match status" value="1"/>
</dbReference>
<dbReference type="InterPro" id="IPR032710">
    <property type="entry name" value="NTF2-like_dom_sf"/>
</dbReference>
<dbReference type="Proteomes" id="UP000326595">
    <property type="component" value="Chromosome"/>
</dbReference>
<sequence length="82" mass="9299">MTDTLLNEICALETALQQSQVRNDRIRLDGLLHESFEEIGRSGRHYCKATVLQDLSHALKAWHSAASRRMRRESAAAHSPQD</sequence>
<evidence type="ECO:0000259" key="1">
    <source>
        <dbReference type="Pfam" id="PF14534"/>
    </source>
</evidence>
<dbReference type="Pfam" id="PF14534">
    <property type="entry name" value="DUF4440"/>
    <property type="match status" value="1"/>
</dbReference>
<dbReference type="EMBL" id="CABVHG010000017">
    <property type="protein sequence ID" value="VVM97332.1"/>
    <property type="molecule type" value="Genomic_DNA"/>
</dbReference>